<evidence type="ECO:0000256" key="2">
    <source>
        <dbReference type="ARBA" id="ARBA00023015"/>
    </source>
</evidence>
<dbReference type="Pfam" id="PF03466">
    <property type="entry name" value="LysR_substrate"/>
    <property type="match status" value="1"/>
</dbReference>
<comment type="similarity">
    <text evidence="1">Belongs to the LysR transcriptional regulatory family.</text>
</comment>
<dbReference type="GeneID" id="89571418"/>
<feature type="region of interest" description="Disordered" evidence="5">
    <location>
        <begin position="327"/>
        <end position="348"/>
    </location>
</feature>
<dbReference type="AlphaFoldDB" id="A0A0H3KI93"/>
<evidence type="ECO:0000256" key="1">
    <source>
        <dbReference type="ARBA" id="ARBA00009437"/>
    </source>
</evidence>
<dbReference type="STRING" id="395019.BMULJ_02841"/>
<evidence type="ECO:0000256" key="4">
    <source>
        <dbReference type="ARBA" id="ARBA00023163"/>
    </source>
</evidence>
<dbReference type="InterPro" id="IPR005119">
    <property type="entry name" value="LysR_subst-bd"/>
</dbReference>
<dbReference type="KEGG" id="bmj:BMULJ_02841"/>
<gene>
    <name evidence="7" type="primary">gcvA</name>
    <name evidence="7" type="ordered locus">BMULJ_02841</name>
</gene>
<dbReference type="PROSITE" id="PS50931">
    <property type="entry name" value="HTH_LYSR"/>
    <property type="match status" value="1"/>
</dbReference>
<dbReference type="Proteomes" id="UP000008815">
    <property type="component" value="Chromosome 1"/>
</dbReference>
<dbReference type="PANTHER" id="PTHR30537">
    <property type="entry name" value="HTH-TYPE TRANSCRIPTIONAL REGULATOR"/>
    <property type="match status" value="1"/>
</dbReference>
<reference evidence="7 8" key="1">
    <citation type="submission" date="2007-04" db="EMBL/GenBank/DDBJ databases">
        <title>Complete genome sequence of Burkholderia multivorans ATCC 17616.</title>
        <authorList>
            <person name="Ohtsubo Y."/>
            <person name="Yamashita A."/>
            <person name="Kurokawa K."/>
            <person name="Takami H."/>
            <person name="Yuhara S."/>
            <person name="Nishiyama E."/>
            <person name="Endo R."/>
            <person name="Miyazaki R."/>
            <person name="Ono A."/>
            <person name="Yano K."/>
            <person name="Ito M."/>
            <person name="Sota M."/>
            <person name="Yuji N."/>
            <person name="Hattori M."/>
            <person name="Tsuda M."/>
        </authorList>
    </citation>
    <scope>NUCLEOTIDE SEQUENCE [LARGE SCALE GENOMIC DNA]</scope>
    <source>
        <strain evidence="8">ATCC 17616 / 249</strain>
    </source>
</reference>
<evidence type="ECO:0000313" key="8">
    <source>
        <dbReference type="Proteomes" id="UP000008815"/>
    </source>
</evidence>
<dbReference type="CDD" id="cd08432">
    <property type="entry name" value="PBP2_GcdR_TrpI_HvrB_AmpR_like"/>
    <property type="match status" value="1"/>
</dbReference>
<proteinExistence type="inferred from homology"/>
<dbReference type="SUPFAM" id="SSF46785">
    <property type="entry name" value="Winged helix' DNA-binding domain"/>
    <property type="match status" value="1"/>
</dbReference>
<dbReference type="InterPro" id="IPR000847">
    <property type="entry name" value="LysR_HTH_N"/>
</dbReference>
<dbReference type="Gene3D" id="1.10.10.10">
    <property type="entry name" value="Winged helix-like DNA-binding domain superfamily/Winged helix DNA-binding domain"/>
    <property type="match status" value="1"/>
</dbReference>
<organism evidence="7 8">
    <name type="scientific">Burkholderia multivorans (strain ATCC 17616 / 249)</name>
    <dbReference type="NCBI Taxonomy" id="395019"/>
    <lineage>
        <taxon>Bacteria</taxon>
        <taxon>Pseudomonadati</taxon>
        <taxon>Pseudomonadota</taxon>
        <taxon>Betaproteobacteria</taxon>
        <taxon>Burkholderiales</taxon>
        <taxon>Burkholderiaceae</taxon>
        <taxon>Burkholderia</taxon>
        <taxon>Burkholderia cepacia complex</taxon>
    </lineage>
</organism>
<dbReference type="KEGG" id="bmu:Bmul_0414"/>
<dbReference type="Pfam" id="PF00126">
    <property type="entry name" value="HTH_1"/>
    <property type="match status" value="1"/>
</dbReference>
<dbReference type="FunFam" id="1.10.10.10:FF:000038">
    <property type="entry name" value="Glycine cleavage system transcriptional activator"/>
    <property type="match status" value="1"/>
</dbReference>
<keyword evidence="8" id="KW-1185">Reference proteome</keyword>
<dbReference type="InterPro" id="IPR058163">
    <property type="entry name" value="LysR-type_TF_proteobact-type"/>
</dbReference>
<protein>
    <submittedName>
        <fullName evidence="7">LysR family glycine cleavage system transcriptional activator</fullName>
    </submittedName>
</protein>
<evidence type="ECO:0000256" key="3">
    <source>
        <dbReference type="ARBA" id="ARBA00023125"/>
    </source>
</evidence>
<dbReference type="PRINTS" id="PR00039">
    <property type="entry name" value="HTHLYSR"/>
</dbReference>
<dbReference type="Gene3D" id="3.40.190.10">
    <property type="entry name" value="Periplasmic binding protein-like II"/>
    <property type="match status" value="2"/>
</dbReference>
<evidence type="ECO:0000259" key="6">
    <source>
        <dbReference type="PROSITE" id="PS50931"/>
    </source>
</evidence>
<dbReference type="eggNOG" id="COG0583">
    <property type="taxonomic scope" value="Bacteria"/>
</dbReference>
<name>A0A0H3KI93_BURM1</name>
<evidence type="ECO:0000313" key="7">
    <source>
        <dbReference type="EMBL" id="BAG44729.1"/>
    </source>
</evidence>
<feature type="domain" description="HTH lysR-type" evidence="6">
    <location>
        <begin position="1"/>
        <end position="64"/>
    </location>
</feature>
<dbReference type="GO" id="GO:0006351">
    <property type="term" value="P:DNA-templated transcription"/>
    <property type="evidence" value="ECO:0007669"/>
    <property type="project" value="TreeGrafter"/>
</dbReference>
<dbReference type="RefSeq" id="WP_006412683.1">
    <property type="nucleotide sequence ID" value="NC_010084.1"/>
</dbReference>
<dbReference type="HOGENOM" id="CLU_039613_37_0_4"/>
<dbReference type="NCBIfam" id="NF008352">
    <property type="entry name" value="PRK11139.1"/>
    <property type="match status" value="1"/>
</dbReference>
<dbReference type="EMBL" id="AP009385">
    <property type="protein sequence ID" value="BAG44729.1"/>
    <property type="molecule type" value="Genomic_DNA"/>
</dbReference>
<dbReference type="GO" id="GO:0043565">
    <property type="term" value="F:sequence-specific DNA binding"/>
    <property type="evidence" value="ECO:0007669"/>
    <property type="project" value="TreeGrafter"/>
</dbReference>
<keyword evidence="2" id="KW-0805">Transcription regulation</keyword>
<keyword evidence="4" id="KW-0804">Transcription</keyword>
<dbReference type="InterPro" id="IPR036388">
    <property type="entry name" value="WH-like_DNA-bd_sf"/>
</dbReference>
<dbReference type="InterPro" id="IPR036390">
    <property type="entry name" value="WH_DNA-bd_sf"/>
</dbReference>
<sequence length="348" mass="38616">MDLRQLPALNAIRAFEAAARHENFSRAADELFVTHGAVSHQVRALEDELGVKLFTRNGKRLCLTDAGMRYAQQVRTALMMLADATRQVRASDRDRRLVVSMLSSFAARFVTPRIGTFIERHPEIDVELQSTNALTDFARDDVDLAIRFGFGSYPGLYVEPLLDEAFFPACAPTLNGGKLPQTPADLVHYNLLRSDDELWRPWFDAAGLDTLTEPKRGILYQDSSNLLQAAIEGQGIALVRRSLALHDLLDGRLVRLFDIDGPSPWHYFFVCPPPLLGTPRVQAFRTWILQEVAQFKLLCDELDARRAAGKCPQECAREGGWKGIAARSAGTGGTEDETHAATAVTARP</sequence>
<keyword evidence="3" id="KW-0238">DNA-binding</keyword>
<evidence type="ECO:0000256" key="5">
    <source>
        <dbReference type="SAM" id="MobiDB-lite"/>
    </source>
</evidence>
<dbReference type="PANTHER" id="PTHR30537:SF79">
    <property type="entry name" value="TRANSCRIPTIONAL REGULATOR-RELATED"/>
    <property type="match status" value="1"/>
</dbReference>
<accession>A0A0H3KI93</accession>
<dbReference type="SUPFAM" id="SSF53850">
    <property type="entry name" value="Periplasmic binding protein-like II"/>
    <property type="match status" value="1"/>
</dbReference>
<dbReference type="GO" id="GO:0003700">
    <property type="term" value="F:DNA-binding transcription factor activity"/>
    <property type="evidence" value="ECO:0007669"/>
    <property type="project" value="InterPro"/>
</dbReference>